<protein>
    <submittedName>
        <fullName evidence="1">Uncharacterized protein</fullName>
    </submittedName>
</protein>
<reference evidence="2" key="1">
    <citation type="submission" date="2014-09" db="EMBL/GenBank/DDBJ databases">
        <authorList>
            <person name="Sharma Rahul"/>
            <person name="Thines Marco"/>
        </authorList>
    </citation>
    <scope>NUCLEOTIDE SEQUENCE [LARGE SCALE GENOMIC DNA]</scope>
</reference>
<dbReference type="EMBL" id="CCYD01001551">
    <property type="protein sequence ID" value="CEG45181.1"/>
    <property type="molecule type" value="Genomic_DNA"/>
</dbReference>
<proteinExistence type="predicted"/>
<organism evidence="1 2">
    <name type="scientific">Plasmopara halstedii</name>
    <name type="common">Downy mildew of sunflower</name>
    <dbReference type="NCBI Taxonomy" id="4781"/>
    <lineage>
        <taxon>Eukaryota</taxon>
        <taxon>Sar</taxon>
        <taxon>Stramenopiles</taxon>
        <taxon>Oomycota</taxon>
        <taxon>Peronosporomycetes</taxon>
        <taxon>Peronosporales</taxon>
        <taxon>Peronosporaceae</taxon>
        <taxon>Plasmopara</taxon>
    </lineage>
</organism>
<dbReference type="GeneID" id="36396551"/>
<evidence type="ECO:0000313" key="1">
    <source>
        <dbReference type="EMBL" id="CEG45181.1"/>
    </source>
</evidence>
<dbReference type="AlphaFoldDB" id="A0A0P1ASS6"/>
<dbReference type="Proteomes" id="UP000054928">
    <property type="component" value="Unassembled WGS sequence"/>
</dbReference>
<evidence type="ECO:0000313" key="2">
    <source>
        <dbReference type="Proteomes" id="UP000054928"/>
    </source>
</evidence>
<name>A0A0P1ASS6_PLAHL</name>
<sequence length="62" mass="7168">MVLIVWKESSGSVRNVEESLEGKTGCFQKDSFAPDLSNFFFSEHIPFFDIPRSPEFDHDQNK</sequence>
<dbReference type="RefSeq" id="XP_024581550.1">
    <property type="nucleotide sequence ID" value="XM_024715898.1"/>
</dbReference>
<keyword evidence="2" id="KW-1185">Reference proteome</keyword>
<accession>A0A0P1ASS6</accession>